<dbReference type="AlphaFoldDB" id="A0A8A4ZG38"/>
<proteinExistence type="predicted"/>
<name>A0A8A4ZG38_9MICO</name>
<evidence type="ECO:0000313" key="4">
    <source>
        <dbReference type="Proteomes" id="UP000663937"/>
    </source>
</evidence>
<evidence type="ECO:0000259" key="2">
    <source>
        <dbReference type="Pfam" id="PF18885"/>
    </source>
</evidence>
<accession>A0A8A4ZG38</accession>
<organism evidence="3 4">
    <name type="scientific">Pengzhenrongella sicca</name>
    <dbReference type="NCBI Taxonomy" id="2819238"/>
    <lineage>
        <taxon>Bacteria</taxon>
        <taxon>Bacillati</taxon>
        <taxon>Actinomycetota</taxon>
        <taxon>Actinomycetes</taxon>
        <taxon>Micrococcales</taxon>
        <taxon>Pengzhenrongella</taxon>
    </lineage>
</organism>
<dbReference type="EMBL" id="CP071868">
    <property type="protein sequence ID" value="QTE30245.1"/>
    <property type="molecule type" value="Genomic_DNA"/>
</dbReference>
<dbReference type="Proteomes" id="UP000663937">
    <property type="component" value="Chromosome"/>
</dbReference>
<dbReference type="Pfam" id="PF18885">
    <property type="entry name" value="DUF5648"/>
    <property type="match status" value="1"/>
</dbReference>
<dbReference type="InterPro" id="IPR043708">
    <property type="entry name" value="DUF5648"/>
</dbReference>
<protein>
    <recommendedName>
        <fullName evidence="2">DUF5648 domain-containing protein</fullName>
    </recommendedName>
</protein>
<gene>
    <name evidence="3" type="ORF">J4E96_04355</name>
</gene>
<keyword evidence="4" id="KW-1185">Reference proteome</keyword>
<evidence type="ECO:0000256" key="1">
    <source>
        <dbReference type="SAM" id="SignalP"/>
    </source>
</evidence>
<sequence length="328" mass="34653">MLTAAAIAVGLAATTAAADTEILLDPVAEAGTTPALDIVRYQVSLDAAAATSTVYFQGWDQAALDAAEFTTVLVAGDSVYEGFVLFKGAGSPSAILTTTSSSDGGAIPGCPVTVTYSAARHSVEMSVSAGCLGDPAAVSLYHVIDLNSGASFDFADSNPFGPSRAVSAGPVTGLPLPIVTVQRFWSEAFSNAHFFTADPTEAENLFDNDANWSYESLAFSAYAPEGQVCSTTELTPVYRFYSQRFQSHFFTADGVEKDTLRAGDSHWAYEGVAYCAPAAPATGTEPLFRFWSSRFGKHFYTADPSEAHLLRTADPNWAYEGVAYDVLA</sequence>
<feature type="signal peptide" evidence="1">
    <location>
        <begin position="1"/>
        <end position="18"/>
    </location>
</feature>
<feature type="chain" id="PRO_5035299873" description="DUF5648 domain-containing protein" evidence="1">
    <location>
        <begin position="19"/>
        <end position="328"/>
    </location>
</feature>
<evidence type="ECO:0000313" key="3">
    <source>
        <dbReference type="EMBL" id="QTE30245.1"/>
    </source>
</evidence>
<reference evidence="3" key="1">
    <citation type="submission" date="2021-03" db="EMBL/GenBank/DDBJ databases">
        <title>Pengzhenrongella sicca gen. nov., sp. nov., a new member of suborder Micrococcineae isolated from High-Arctic tundra soil.</title>
        <authorList>
            <person name="Peng F."/>
        </authorList>
    </citation>
    <scope>NUCLEOTIDE SEQUENCE</scope>
    <source>
        <strain evidence="3">LRZ-2</strain>
    </source>
</reference>
<feature type="domain" description="DUF5648" evidence="2">
    <location>
        <begin position="181"/>
        <end position="326"/>
    </location>
</feature>
<keyword evidence="1" id="KW-0732">Signal</keyword>
<dbReference type="KEGG" id="psic:J4E96_04355"/>
<dbReference type="RefSeq" id="WP_227424571.1">
    <property type="nucleotide sequence ID" value="NZ_CP071868.1"/>
</dbReference>